<dbReference type="GO" id="GO:0009570">
    <property type="term" value="C:chloroplast stroma"/>
    <property type="evidence" value="ECO:0007669"/>
    <property type="project" value="TreeGrafter"/>
</dbReference>
<dbReference type="EC" id="2.5.1.-" evidence="6"/>
<comment type="similarity">
    <text evidence="4 6">Belongs to the UPP synthase family.</text>
</comment>
<organism evidence="8 9">
    <name type="scientific">Pyrus ussuriensis x Pyrus communis</name>
    <dbReference type="NCBI Taxonomy" id="2448454"/>
    <lineage>
        <taxon>Eukaryota</taxon>
        <taxon>Viridiplantae</taxon>
        <taxon>Streptophyta</taxon>
        <taxon>Embryophyta</taxon>
        <taxon>Tracheophyta</taxon>
        <taxon>Spermatophyta</taxon>
        <taxon>Magnoliopsida</taxon>
        <taxon>eudicotyledons</taxon>
        <taxon>Gunneridae</taxon>
        <taxon>Pentapetalae</taxon>
        <taxon>rosids</taxon>
        <taxon>fabids</taxon>
        <taxon>Rosales</taxon>
        <taxon>Rosaceae</taxon>
        <taxon>Amygdaloideae</taxon>
        <taxon>Maleae</taxon>
        <taxon>Pyrus</taxon>
    </lineage>
</organism>
<dbReference type="EMBL" id="SMOL01000402">
    <property type="protein sequence ID" value="KAB2616521.1"/>
    <property type="molecule type" value="Genomic_DNA"/>
</dbReference>
<accession>A0A5N5GRM0</accession>
<dbReference type="HAMAP" id="MF_01139">
    <property type="entry name" value="ISPT"/>
    <property type="match status" value="1"/>
</dbReference>
<evidence type="ECO:0000256" key="3">
    <source>
        <dbReference type="ARBA" id="ARBA00004922"/>
    </source>
</evidence>
<dbReference type="GO" id="GO:0016094">
    <property type="term" value="P:polyprenol biosynthetic process"/>
    <property type="evidence" value="ECO:0007669"/>
    <property type="project" value="TreeGrafter"/>
</dbReference>
<keyword evidence="9" id="KW-1185">Reference proteome</keyword>
<proteinExistence type="inferred from homology"/>
<evidence type="ECO:0000256" key="6">
    <source>
        <dbReference type="RuleBase" id="RU363018"/>
    </source>
</evidence>
<evidence type="ECO:0000256" key="1">
    <source>
        <dbReference type="ARBA" id="ARBA00001946"/>
    </source>
</evidence>
<keyword evidence="5 6" id="KW-0808">Transferase</keyword>
<comment type="pathway">
    <text evidence="3">Protein modification; protein glycosylation.</text>
</comment>
<dbReference type="Gene3D" id="3.40.1180.10">
    <property type="entry name" value="Decaprenyl diphosphate synthase-like"/>
    <property type="match status" value="1"/>
</dbReference>
<evidence type="ECO:0000313" key="8">
    <source>
        <dbReference type="EMBL" id="KAB2616521.1"/>
    </source>
</evidence>
<reference evidence="8 9" key="1">
    <citation type="submission" date="2019-09" db="EMBL/GenBank/DDBJ databases">
        <authorList>
            <person name="Ou C."/>
        </authorList>
    </citation>
    <scope>NUCLEOTIDE SEQUENCE [LARGE SCALE GENOMIC DNA]</scope>
    <source>
        <strain evidence="8">S2</strain>
        <tissue evidence="8">Leaf</tissue>
    </source>
</reference>
<evidence type="ECO:0000313" key="9">
    <source>
        <dbReference type="Proteomes" id="UP000327157"/>
    </source>
</evidence>
<dbReference type="AlphaFoldDB" id="A0A5N5GRM0"/>
<dbReference type="GO" id="GO:0009409">
    <property type="term" value="P:response to cold"/>
    <property type="evidence" value="ECO:0007669"/>
    <property type="project" value="TreeGrafter"/>
</dbReference>
<comment type="caution">
    <text evidence="8">The sequence shown here is derived from an EMBL/GenBank/DDBJ whole genome shotgun (WGS) entry which is preliminary data.</text>
</comment>
<dbReference type="Proteomes" id="UP000327157">
    <property type="component" value="Chromosome 3"/>
</dbReference>
<name>A0A5N5GRM0_9ROSA</name>
<dbReference type="OrthoDB" id="4173905at2759"/>
<reference evidence="8 9" key="3">
    <citation type="submission" date="2019-11" db="EMBL/GenBank/DDBJ databases">
        <title>A de novo genome assembly of a pear dwarfing rootstock.</title>
        <authorList>
            <person name="Wang F."/>
            <person name="Wang J."/>
            <person name="Li S."/>
            <person name="Zhang Y."/>
            <person name="Fang M."/>
            <person name="Ma L."/>
            <person name="Zhao Y."/>
            <person name="Jiang S."/>
        </authorList>
    </citation>
    <scope>NUCLEOTIDE SEQUENCE [LARGE SCALE GENOMIC DNA]</scope>
    <source>
        <strain evidence="8">S2</strain>
        <tissue evidence="8">Leaf</tissue>
    </source>
</reference>
<dbReference type="GO" id="GO:0045547">
    <property type="term" value="F:ditrans,polycis-polyprenyl diphosphate synthase [(2E,6E)-farnesyl diphosphate specific] activity"/>
    <property type="evidence" value="ECO:0007669"/>
    <property type="project" value="TreeGrafter"/>
</dbReference>
<dbReference type="PANTHER" id="PTHR10291">
    <property type="entry name" value="DEHYDRODOLICHYL DIPHOSPHATE SYNTHASE FAMILY MEMBER"/>
    <property type="match status" value="1"/>
</dbReference>
<protein>
    <recommendedName>
        <fullName evidence="6">Alkyl transferase</fullName>
        <ecNumber evidence="6">2.5.1.-</ecNumber>
    </recommendedName>
</protein>
<comment type="cofactor">
    <cofactor evidence="1">
        <name>Mg(2+)</name>
        <dbReference type="ChEBI" id="CHEBI:18420"/>
    </cofactor>
</comment>
<dbReference type="GO" id="GO:0009668">
    <property type="term" value="P:plastid membrane organization"/>
    <property type="evidence" value="ECO:0007669"/>
    <property type="project" value="TreeGrafter"/>
</dbReference>
<dbReference type="SUPFAM" id="SSF64005">
    <property type="entry name" value="Undecaprenyl diphosphate synthase"/>
    <property type="match status" value="1"/>
</dbReference>
<sequence>MQSLRFPVPIQNALTPSNPRFSRNQTPRRIRSHSRLSNSLSLHCATATDAVVHREESREQFNDRFAPCVHFPPEDEPLPAGLRRELMPRHVAVIMDGNVRWERRRGLPAGSGHEAGAQSLRGLVELCCKWGIRVLTVFAFSFDNWSRPKVEVEFLLDLFEKMISSEIDDFASEGIRISIIGDSSKLPNPLPKLISDAEERTKDNSRLQLIVAVSYSGKYDVVQACKSISQKVKDGVVEVDDINESLVEQELETNCTEFPYPDLLIRTSGELRVSNFLLWQLAYTELFFASALWPDFGKSEFVEALVSFQQRQRRYGGRDP</sequence>
<dbReference type="FunFam" id="3.40.1180.10:FF:000001">
    <property type="entry name" value="(2E,6E)-farnesyl-diphosphate-specific ditrans,polycis-undecaprenyl-diphosphate synthase"/>
    <property type="match status" value="1"/>
</dbReference>
<dbReference type="NCBIfam" id="TIGR00055">
    <property type="entry name" value="uppS"/>
    <property type="match status" value="1"/>
</dbReference>
<dbReference type="PANTHER" id="PTHR10291:SF0">
    <property type="entry name" value="DEHYDRODOLICHYL DIPHOSPHATE SYNTHASE 2"/>
    <property type="match status" value="1"/>
</dbReference>
<gene>
    <name evidence="8" type="ORF">D8674_023109</name>
</gene>
<evidence type="ECO:0000256" key="2">
    <source>
        <dbReference type="ARBA" id="ARBA00002674"/>
    </source>
</evidence>
<dbReference type="Pfam" id="PF01255">
    <property type="entry name" value="Prenyltransf"/>
    <property type="match status" value="1"/>
</dbReference>
<dbReference type="PROSITE" id="PS01066">
    <property type="entry name" value="UPP_SYNTHASE"/>
    <property type="match status" value="1"/>
</dbReference>
<dbReference type="InterPro" id="IPR036424">
    <property type="entry name" value="UPP_synth-like_sf"/>
</dbReference>
<dbReference type="CDD" id="cd00475">
    <property type="entry name" value="Cis_IPPS"/>
    <property type="match status" value="1"/>
</dbReference>
<evidence type="ECO:0000256" key="4">
    <source>
        <dbReference type="ARBA" id="ARBA00005432"/>
    </source>
</evidence>
<evidence type="ECO:0000256" key="7">
    <source>
        <dbReference type="SAM" id="MobiDB-lite"/>
    </source>
</evidence>
<comment type="function">
    <text evidence="2">Catalyzes cis-prenyl chain elongation to produce the polyprenyl backbone of dolichol, a glycosyl carrier-lipid required for the biosynthesis of several classes of glycoprotein.</text>
</comment>
<feature type="compositionally biased region" description="Polar residues" evidence="7">
    <location>
        <begin position="13"/>
        <end position="25"/>
    </location>
</feature>
<evidence type="ECO:0000256" key="5">
    <source>
        <dbReference type="ARBA" id="ARBA00022679"/>
    </source>
</evidence>
<dbReference type="InterPro" id="IPR001441">
    <property type="entry name" value="UPP_synth-like"/>
</dbReference>
<reference evidence="9" key="2">
    <citation type="submission" date="2019-10" db="EMBL/GenBank/DDBJ databases">
        <title>A de novo genome assembly of a pear dwarfing rootstock.</title>
        <authorList>
            <person name="Wang F."/>
            <person name="Wang J."/>
            <person name="Li S."/>
            <person name="Zhang Y."/>
            <person name="Fang M."/>
            <person name="Ma L."/>
            <person name="Zhao Y."/>
            <person name="Jiang S."/>
        </authorList>
    </citation>
    <scope>NUCLEOTIDE SEQUENCE [LARGE SCALE GENOMIC DNA]</scope>
</reference>
<dbReference type="InterPro" id="IPR018520">
    <property type="entry name" value="UPP_synth-like_CS"/>
</dbReference>
<feature type="region of interest" description="Disordered" evidence="7">
    <location>
        <begin position="13"/>
        <end position="35"/>
    </location>
</feature>